<dbReference type="GO" id="GO:0004519">
    <property type="term" value="F:endonuclease activity"/>
    <property type="evidence" value="ECO:0007669"/>
    <property type="project" value="UniProtKB-KW"/>
</dbReference>
<accession>A0ABS4KG35</accession>
<organism evidence="1 2">
    <name type="scientific">Peptoniphilus stercorisuis</name>
    <dbReference type="NCBI Taxonomy" id="1436965"/>
    <lineage>
        <taxon>Bacteria</taxon>
        <taxon>Bacillati</taxon>
        <taxon>Bacillota</taxon>
        <taxon>Tissierellia</taxon>
        <taxon>Tissierellales</taxon>
        <taxon>Peptoniphilaceae</taxon>
        <taxon>Peptoniphilus</taxon>
    </lineage>
</organism>
<evidence type="ECO:0000313" key="1">
    <source>
        <dbReference type="EMBL" id="MBP2026101.1"/>
    </source>
</evidence>
<dbReference type="Pfam" id="PF10117">
    <property type="entry name" value="McrBC"/>
    <property type="match status" value="1"/>
</dbReference>
<dbReference type="PANTHER" id="PTHR38733:SF1">
    <property type="entry name" value="TYPE IV METHYL-DIRECTED RESTRICTION ENZYME ECOKMCRBC"/>
    <property type="match status" value="1"/>
</dbReference>
<dbReference type="RefSeq" id="WP_210062031.1">
    <property type="nucleotide sequence ID" value="NZ_JAGGLJ010000021.1"/>
</dbReference>
<sequence length="387" mass="46762">MELKIRDNSSINKEKFNEISNLTRKISDKTLEQLEKEGVFVFPELIRESDDLTREQMILQSLNEDYISSNIMGYLGYKEEKLIIKSRFVNGNKDYLFKYLLEKVIKFPNFIELSTDLDKDNRLFDFLIFLFPYYLKRAMRKGIYKIYIENKYNDINLKGKIDINRHIQKNTPFVGNIAYNVREFSYDNYIIELIRHTIELIKKKSYGNKLLRKSKEEVAYIIETTAKYQYHNRRKIIIENKKNPIKHSYYTEYRDLQRLCIMILEYKEHDIGHGIDEFHGVLFDGAWLWEEYINTLLSEKFYHPKNKSRIGSQHLFTTNNRKTGLIYPDFISIDDKNRIIADAKYKPVENIRNRDYLQVLAYMFRFMQKKDIIYIQKKMKLKIKNYT</sequence>
<reference evidence="1 2" key="1">
    <citation type="submission" date="2021-03" db="EMBL/GenBank/DDBJ databases">
        <title>Genomic Encyclopedia of Type Strains, Phase IV (KMG-IV): sequencing the most valuable type-strain genomes for metagenomic binning, comparative biology and taxonomic classification.</title>
        <authorList>
            <person name="Goeker M."/>
        </authorList>
    </citation>
    <scope>NUCLEOTIDE SEQUENCE [LARGE SCALE GENOMIC DNA]</scope>
    <source>
        <strain evidence="1 2">DSM 27563</strain>
    </source>
</reference>
<gene>
    <name evidence="1" type="ORF">J2Z71_001659</name>
</gene>
<protein>
    <submittedName>
        <fullName evidence="1">5-methylcytosine-specific restriction endonuclease McrBC regulatory subunit McrC</fullName>
    </submittedName>
</protein>
<evidence type="ECO:0000313" key="2">
    <source>
        <dbReference type="Proteomes" id="UP001519306"/>
    </source>
</evidence>
<dbReference type="PANTHER" id="PTHR38733">
    <property type="entry name" value="PROTEIN MCRC"/>
    <property type="match status" value="1"/>
</dbReference>
<comment type="caution">
    <text evidence="1">The sequence shown here is derived from an EMBL/GenBank/DDBJ whole genome shotgun (WGS) entry which is preliminary data.</text>
</comment>
<dbReference type="Proteomes" id="UP001519306">
    <property type="component" value="Unassembled WGS sequence"/>
</dbReference>
<keyword evidence="2" id="KW-1185">Reference proteome</keyword>
<name>A0ABS4KG35_9FIRM</name>
<dbReference type="InterPro" id="IPR019292">
    <property type="entry name" value="McrC"/>
</dbReference>
<keyword evidence="1" id="KW-0540">Nuclease</keyword>
<keyword evidence="1" id="KW-0255">Endonuclease</keyword>
<dbReference type="EMBL" id="JAGGLJ010000021">
    <property type="protein sequence ID" value="MBP2026101.1"/>
    <property type="molecule type" value="Genomic_DNA"/>
</dbReference>
<keyword evidence="1" id="KW-0378">Hydrolase</keyword>
<proteinExistence type="predicted"/>